<dbReference type="Proteomes" id="UP000471190">
    <property type="component" value="Unassembled WGS sequence"/>
</dbReference>
<protein>
    <recommendedName>
        <fullName evidence="5">Head-tail adaptor protein</fullName>
    </recommendedName>
</protein>
<gene>
    <name evidence="1" type="ORF">GGD45_004494</name>
    <name evidence="2" type="ORF">GXW80_02015</name>
</gene>
<dbReference type="RefSeq" id="WP_135488202.1">
    <property type="nucleotide sequence ID" value="NZ_JAADZA010000002.1"/>
</dbReference>
<evidence type="ECO:0000313" key="2">
    <source>
        <dbReference type="EMBL" id="NEV09754.1"/>
    </source>
</evidence>
<evidence type="ECO:0000313" key="3">
    <source>
        <dbReference type="Proteomes" id="UP000471190"/>
    </source>
</evidence>
<reference evidence="2 3" key="1">
    <citation type="submission" date="2020-02" db="EMBL/GenBank/DDBJ databases">
        <title>Draft genome sequence of Rhizobium tropici.</title>
        <authorList>
            <person name="Khayi S."/>
            <person name="Jemo M."/>
        </authorList>
    </citation>
    <scope>NUCLEOTIDE SEQUENCE [LARGE SCALE GENOMIC DNA]</scope>
    <source>
        <strain evidence="2 3">A12</strain>
    </source>
</reference>
<dbReference type="AlphaFoldDB" id="A0A6P1C493"/>
<dbReference type="EMBL" id="JAADZA010000002">
    <property type="protein sequence ID" value="NEV09754.1"/>
    <property type="molecule type" value="Genomic_DNA"/>
</dbReference>
<accession>A0A6P1C493</accession>
<evidence type="ECO:0000313" key="4">
    <source>
        <dbReference type="Proteomes" id="UP000526625"/>
    </source>
</evidence>
<reference evidence="1 4" key="2">
    <citation type="submission" date="2020-08" db="EMBL/GenBank/DDBJ databases">
        <title>Genomic Encyclopedia of Type Strains, Phase IV (KMG-V): Genome sequencing to study the core and pangenomes of soil and plant-associated prokaryotes.</title>
        <authorList>
            <person name="Whitman W."/>
        </authorList>
    </citation>
    <scope>NUCLEOTIDE SEQUENCE [LARGE SCALE GENOMIC DNA]</scope>
    <source>
        <strain evidence="1 4">SEMIA 4059</strain>
    </source>
</reference>
<name>A0A6P1C493_RHITR</name>
<proteinExistence type="predicted"/>
<dbReference type="EMBL" id="JACHBF010000014">
    <property type="protein sequence ID" value="MBB6494057.1"/>
    <property type="molecule type" value="Genomic_DNA"/>
</dbReference>
<organism evidence="2 3">
    <name type="scientific">Rhizobium tropici</name>
    <dbReference type="NCBI Taxonomy" id="398"/>
    <lineage>
        <taxon>Bacteria</taxon>
        <taxon>Pseudomonadati</taxon>
        <taxon>Pseudomonadota</taxon>
        <taxon>Alphaproteobacteria</taxon>
        <taxon>Hyphomicrobiales</taxon>
        <taxon>Rhizobiaceae</taxon>
        <taxon>Rhizobium/Agrobacterium group</taxon>
        <taxon>Rhizobium</taxon>
    </lineage>
</organism>
<comment type="caution">
    <text evidence="2">The sequence shown here is derived from an EMBL/GenBank/DDBJ whole genome shotgun (WGS) entry which is preliminary data.</text>
</comment>
<dbReference type="Proteomes" id="UP000526625">
    <property type="component" value="Unassembled WGS sequence"/>
</dbReference>
<sequence length="129" mass="14220">MSMPVGATFHSVRDSVVSAVDAKFAETVRLSPMSGGAKDQQRPQREISAILRTGAEKSNAVDTANPAAWQIKIAAGKAMLYIDRTRYPDIVLKKQDAVRALTRHGQPVFEVSLVDDRNHTRLIVELVHK</sequence>
<keyword evidence="4" id="KW-1185">Reference proteome</keyword>
<evidence type="ECO:0008006" key="5">
    <source>
        <dbReference type="Google" id="ProtNLM"/>
    </source>
</evidence>
<evidence type="ECO:0000313" key="1">
    <source>
        <dbReference type="EMBL" id="MBB6494057.1"/>
    </source>
</evidence>